<feature type="transmembrane region" description="Helical" evidence="1">
    <location>
        <begin position="91"/>
        <end position="111"/>
    </location>
</feature>
<dbReference type="Proteomes" id="UP001201163">
    <property type="component" value="Unassembled WGS sequence"/>
</dbReference>
<dbReference type="AlphaFoldDB" id="A0AAD4LK43"/>
<accession>A0AAD4LK43</accession>
<comment type="caution">
    <text evidence="2">The sequence shown here is derived from an EMBL/GenBank/DDBJ whole genome shotgun (WGS) entry which is preliminary data.</text>
</comment>
<reference evidence="2" key="1">
    <citation type="submission" date="2022-01" db="EMBL/GenBank/DDBJ databases">
        <title>Comparative genomics reveals a dynamic genome evolution in the ectomycorrhizal milk-cap (Lactarius) mushrooms.</title>
        <authorList>
            <consortium name="DOE Joint Genome Institute"/>
            <person name="Lebreton A."/>
            <person name="Tang N."/>
            <person name="Kuo A."/>
            <person name="LaButti K."/>
            <person name="Drula E."/>
            <person name="Barry K."/>
            <person name="Clum A."/>
            <person name="Lipzen A."/>
            <person name="Mousain D."/>
            <person name="Ng V."/>
            <person name="Wang R."/>
            <person name="Wang X."/>
            <person name="Dai Y."/>
            <person name="Henrissat B."/>
            <person name="Grigoriev I.V."/>
            <person name="Guerin-Laguette A."/>
            <person name="Yu F."/>
            <person name="Martin F.M."/>
        </authorList>
    </citation>
    <scope>NUCLEOTIDE SEQUENCE</scope>
    <source>
        <strain evidence="2">QP</strain>
    </source>
</reference>
<feature type="transmembrane region" description="Helical" evidence="1">
    <location>
        <begin position="50"/>
        <end position="70"/>
    </location>
</feature>
<keyword evidence="3" id="KW-1185">Reference proteome</keyword>
<sequence length="160" mass="18170">MDKIIVEALWKESTQRVVSEWSDFVLYVFIVVPQYPIPPNTWIEPSPAQIASSISLVFSIGSIITGLLLIRRNRTMMTKDPNSVWHYLYGMKWPVVGLEPLAIAFSLTYALLMWSFQDTSSKIWIAVGIAAGIVIITVVWEHTTDQPYEPELKVWNGTQA</sequence>
<feature type="transmembrane region" description="Helical" evidence="1">
    <location>
        <begin position="21"/>
        <end position="38"/>
    </location>
</feature>
<proteinExistence type="predicted"/>
<dbReference type="EMBL" id="JAKELL010000012">
    <property type="protein sequence ID" value="KAH8995470.1"/>
    <property type="molecule type" value="Genomic_DNA"/>
</dbReference>
<evidence type="ECO:0000313" key="3">
    <source>
        <dbReference type="Proteomes" id="UP001201163"/>
    </source>
</evidence>
<organism evidence="2 3">
    <name type="scientific">Lactarius akahatsu</name>
    <dbReference type="NCBI Taxonomy" id="416441"/>
    <lineage>
        <taxon>Eukaryota</taxon>
        <taxon>Fungi</taxon>
        <taxon>Dikarya</taxon>
        <taxon>Basidiomycota</taxon>
        <taxon>Agaricomycotina</taxon>
        <taxon>Agaricomycetes</taxon>
        <taxon>Russulales</taxon>
        <taxon>Russulaceae</taxon>
        <taxon>Lactarius</taxon>
    </lineage>
</organism>
<protein>
    <submittedName>
        <fullName evidence="2">Uncharacterized protein</fullName>
    </submittedName>
</protein>
<name>A0AAD4LK43_9AGAM</name>
<evidence type="ECO:0000313" key="2">
    <source>
        <dbReference type="EMBL" id="KAH8995470.1"/>
    </source>
</evidence>
<gene>
    <name evidence="2" type="ORF">EDB92DRAFT_1847230</name>
</gene>
<keyword evidence="1" id="KW-0812">Transmembrane</keyword>
<feature type="transmembrane region" description="Helical" evidence="1">
    <location>
        <begin position="123"/>
        <end position="140"/>
    </location>
</feature>
<keyword evidence="1" id="KW-1133">Transmembrane helix</keyword>
<evidence type="ECO:0000256" key="1">
    <source>
        <dbReference type="SAM" id="Phobius"/>
    </source>
</evidence>
<keyword evidence="1" id="KW-0472">Membrane</keyword>